<sequence length="120" mass="13909">MGRNSPNLGTNQTTSTSRKKCQQKQGRKQLLDLKLFNQQEAGDRIHQPKQVSHAVNNLTSFTLCLKQKENRGEQSNDREDEEDLMKNIQILLDSHPKCNFVQQILQRLCDEGKVWREFVG</sequence>
<feature type="compositionally biased region" description="Polar residues" evidence="1">
    <location>
        <begin position="1"/>
        <end position="16"/>
    </location>
</feature>
<proteinExistence type="predicted"/>
<dbReference type="WBParaSite" id="sdigi.contig7.g860.t1">
    <property type="protein sequence ID" value="sdigi.contig7.g860.t1"/>
    <property type="gene ID" value="sdigi.contig7.g860"/>
</dbReference>
<name>A0A915Q0S2_9BILA</name>
<keyword evidence="2" id="KW-1185">Reference proteome</keyword>
<dbReference type="AlphaFoldDB" id="A0A915Q0S2"/>
<feature type="region of interest" description="Disordered" evidence="1">
    <location>
        <begin position="1"/>
        <end position="25"/>
    </location>
</feature>
<evidence type="ECO:0000256" key="1">
    <source>
        <dbReference type="SAM" id="MobiDB-lite"/>
    </source>
</evidence>
<evidence type="ECO:0000313" key="2">
    <source>
        <dbReference type="Proteomes" id="UP000887581"/>
    </source>
</evidence>
<evidence type="ECO:0000313" key="3">
    <source>
        <dbReference type="WBParaSite" id="sdigi.contig7.g860.t1"/>
    </source>
</evidence>
<protein>
    <submittedName>
        <fullName evidence="3">Uncharacterized protein</fullName>
    </submittedName>
</protein>
<organism evidence="2 3">
    <name type="scientific">Setaria digitata</name>
    <dbReference type="NCBI Taxonomy" id="48799"/>
    <lineage>
        <taxon>Eukaryota</taxon>
        <taxon>Metazoa</taxon>
        <taxon>Ecdysozoa</taxon>
        <taxon>Nematoda</taxon>
        <taxon>Chromadorea</taxon>
        <taxon>Rhabditida</taxon>
        <taxon>Spirurina</taxon>
        <taxon>Spiruromorpha</taxon>
        <taxon>Filarioidea</taxon>
        <taxon>Setariidae</taxon>
        <taxon>Setaria</taxon>
    </lineage>
</organism>
<accession>A0A915Q0S2</accession>
<reference evidence="3" key="1">
    <citation type="submission" date="2022-11" db="UniProtKB">
        <authorList>
            <consortium name="WormBaseParasite"/>
        </authorList>
    </citation>
    <scope>IDENTIFICATION</scope>
</reference>
<dbReference type="Proteomes" id="UP000887581">
    <property type="component" value="Unplaced"/>
</dbReference>